<organism evidence="4 5">
    <name type="scientific">Drosophila virilis</name>
    <name type="common">Fruit fly</name>
    <dbReference type="NCBI Taxonomy" id="7244"/>
    <lineage>
        <taxon>Eukaryota</taxon>
        <taxon>Metazoa</taxon>
        <taxon>Ecdysozoa</taxon>
        <taxon>Arthropoda</taxon>
        <taxon>Hexapoda</taxon>
        <taxon>Insecta</taxon>
        <taxon>Pterygota</taxon>
        <taxon>Neoptera</taxon>
        <taxon>Endopterygota</taxon>
        <taxon>Diptera</taxon>
        <taxon>Brachycera</taxon>
        <taxon>Muscomorpha</taxon>
        <taxon>Ephydroidea</taxon>
        <taxon>Drosophilidae</taxon>
        <taxon>Drosophila</taxon>
    </lineage>
</organism>
<evidence type="ECO:0000313" key="4">
    <source>
        <dbReference type="EMBL" id="EDW61268.2"/>
    </source>
</evidence>
<name>B4LPS8_DROVI</name>
<feature type="compositionally biased region" description="Low complexity" evidence="2">
    <location>
        <begin position="1250"/>
        <end position="1266"/>
    </location>
</feature>
<dbReference type="OrthoDB" id="8197317at2759"/>
<dbReference type="InterPro" id="IPR019607">
    <property type="entry name" value="Putative_zinc-finger_domain"/>
</dbReference>
<feature type="compositionally biased region" description="Low complexity" evidence="2">
    <location>
        <begin position="827"/>
        <end position="840"/>
    </location>
</feature>
<feature type="region of interest" description="Disordered" evidence="2">
    <location>
        <begin position="24"/>
        <end position="45"/>
    </location>
</feature>
<feature type="compositionally biased region" description="Polar residues" evidence="2">
    <location>
        <begin position="255"/>
        <end position="269"/>
    </location>
</feature>
<dbReference type="HOGENOM" id="CLU_003351_0_0_1"/>
<dbReference type="PANTHER" id="PTHR47771">
    <property type="entry name" value="LD27203P-RELATED"/>
    <property type="match status" value="1"/>
</dbReference>
<dbReference type="EMBL" id="CH940648">
    <property type="protein sequence ID" value="EDW61268.2"/>
    <property type="molecule type" value="Genomic_DNA"/>
</dbReference>
<protein>
    <recommendedName>
        <fullName evidence="3">Putative zinc-finger domain-containing protein</fullName>
    </recommendedName>
</protein>
<feature type="domain" description="Putative zinc-finger" evidence="3">
    <location>
        <begin position="1350"/>
        <end position="1368"/>
    </location>
</feature>
<dbReference type="SMR" id="B4LPS8"/>
<feature type="region of interest" description="Disordered" evidence="2">
    <location>
        <begin position="437"/>
        <end position="468"/>
    </location>
</feature>
<sequence length="1383" mass="152896">MVVCTMQSFTTDQQLNGCSAMKSAQTSQVPEPEMVDNGNGAEEDREEGEIVDEFEMIISSEDEEFKLRARIQQLEDKSKDIEKMDMLSANLANQYSYQRPQGIERLAPYQYFSPTSVLSDVSSLSEEEYDPPKKYRKHRMKRNENRRHGPLYRRNPFANRAHAQQAHARKKRRHEHHSNHHHHQQATILLDSLDSVTDDEVCEYDMNVENENDEELKLSRNKLRMALARDSNYDIKPKYSLRERLQYRMRKSPSPGRNQADNPIKTQDQLPPHSFEGYSQHRTVREEVEEQQQQQQQQQLGQAEDLPELKLRLIALKSAILKKHIARKKRDAERAYSPTDMISRVHQPTVSNECDDIDDLMEISPAASPERTAYSPPPTRIEEPVDMELAQTDSDEDIQQWPHPWQSTVNSGGSWRCFMPNSLPPVSMPIVIDDDDEELQQDQRKEDVLDDEDDEAPPPPPSFHIPHVQLDDDDARDALHLSERHSQQGSLSDIQSISMDNSQTQTQTSRPFQPESSDDEAGALRAMLLSKLKPAADAKDSKVAKVPLPPSVENEKVAHDSDDPEELRQLLLSSIASRKKNSPEKMMHESPEILKNAVRRFQASSLQSNEVVPSNETQHDVPLEPAQQTEVNLQHVAALPQPPSAPLSMSESVPVPLPLSLPVMVPVPLPLPVTVTVPLSLPVPSPVPLPVPPPQIPVEVSAAPTPNVASTSTNIIKIVKPNKVINKKTAPKRKISKLAELATAAKRPTTLLVKESVAPLHSQNGNSSTRLITTLDPSSIKVNKLVIALAESSAGSDDELELRSCYAYNSYASYADNASPFSQAMDSASNSTTRSNTPNSEILDSASSSNPNLRRTVINEYFEKKLDDFLKQARSKVPTVLPADSTKPAPKMEKSSDQPPKAAEKPAVTPQKAKPTPVAVRHLPVASQREYLRLIERMQLLEKKKVGVGVRTINIQTTAAAKEAPAAATVGKQEISVGAALAAKTKTTTAGSKALKKVTVRAGPKGAKQAAAPNDPVATATDTNTASDIPSTSTAAVKSTQPSKESRLKAFESSFLKIGGSMIANLDKSLHMVEEAKKSKIARLRYSHRLKDLYAEMQAVKQAVKLEESKLARIQSEIQASHEIIISLKQKRNKLQNAALDLGNGLQGADYRLLDPAKAEISRKSTELTKEIRSYNSILKYEDVLVQADVSARKELMQSKSKADPEPQSVPEPKHETSREPSEQSISSSNGNSQPSADGRQSIEPELETEQQPQEQPSECNTSAAAAAEEAVSVAVAGEEAGTVKTQLEFDITPRNLAPDATEVQKAPPYTVSFMRQLCDPPVKKSLLGAYRTPLSRNYNSQPNVNATVCPFELMGRCEDSDCSYLHLNRAAKSAVAASALRQ</sequence>
<dbReference type="eggNOG" id="ENOG502SEVV">
    <property type="taxonomic scope" value="Eukaryota"/>
</dbReference>
<feature type="compositionally biased region" description="Polar residues" evidence="2">
    <location>
        <begin position="499"/>
        <end position="515"/>
    </location>
</feature>
<feature type="compositionally biased region" description="Polar residues" evidence="2">
    <location>
        <begin position="1020"/>
        <end position="1043"/>
    </location>
</feature>
<feature type="region of interest" description="Disordered" evidence="2">
    <location>
        <begin position="1196"/>
        <end position="1266"/>
    </location>
</feature>
<dbReference type="Pfam" id="PF10650">
    <property type="entry name" value="zf-C3H1"/>
    <property type="match status" value="1"/>
</dbReference>
<reference evidence="4 5" key="1">
    <citation type="journal article" date="2007" name="Nature">
        <title>Evolution of genes and genomes on the Drosophila phylogeny.</title>
        <authorList>
            <consortium name="Drosophila 12 Genomes Consortium"/>
            <person name="Clark A.G."/>
            <person name="Eisen M.B."/>
            <person name="Smith D.R."/>
            <person name="Bergman C.M."/>
            <person name="Oliver B."/>
            <person name="Markow T.A."/>
            <person name="Kaufman T.C."/>
            <person name="Kellis M."/>
            <person name="Gelbart W."/>
            <person name="Iyer V.N."/>
            <person name="Pollard D.A."/>
            <person name="Sackton T.B."/>
            <person name="Larracuente A.M."/>
            <person name="Singh N.D."/>
            <person name="Abad J.P."/>
            <person name="Abt D.N."/>
            <person name="Adryan B."/>
            <person name="Aguade M."/>
            <person name="Akashi H."/>
            <person name="Anderson W.W."/>
            <person name="Aquadro C.F."/>
            <person name="Ardell D.H."/>
            <person name="Arguello R."/>
            <person name="Artieri C.G."/>
            <person name="Barbash D.A."/>
            <person name="Barker D."/>
            <person name="Barsanti P."/>
            <person name="Batterham P."/>
            <person name="Batzoglou S."/>
            <person name="Begun D."/>
            <person name="Bhutkar A."/>
            <person name="Blanco E."/>
            <person name="Bosak S.A."/>
            <person name="Bradley R.K."/>
            <person name="Brand A.D."/>
            <person name="Brent M.R."/>
            <person name="Brooks A.N."/>
            <person name="Brown R.H."/>
            <person name="Butlin R.K."/>
            <person name="Caggese C."/>
            <person name="Calvi B.R."/>
            <person name="Bernardo de Carvalho A."/>
            <person name="Caspi A."/>
            <person name="Castrezana S."/>
            <person name="Celniker S.E."/>
            <person name="Chang J.L."/>
            <person name="Chapple C."/>
            <person name="Chatterji S."/>
            <person name="Chinwalla A."/>
            <person name="Civetta A."/>
            <person name="Clifton S.W."/>
            <person name="Comeron J.M."/>
            <person name="Costello J.C."/>
            <person name="Coyne J.A."/>
            <person name="Daub J."/>
            <person name="David R.G."/>
            <person name="Delcher A.L."/>
            <person name="Delehaunty K."/>
            <person name="Do C.B."/>
            <person name="Ebling H."/>
            <person name="Edwards K."/>
            <person name="Eickbush T."/>
            <person name="Evans J.D."/>
            <person name="Filipski A."/>
            <person name="Findeiss S."/>
            <person name="Freyhult E."/>
            <person name="Fulton L."/>
            <person name="Fulton R."/>
            <person name="Garcia A.C."/>
            <person name="Gardiner A."/>
            <person name="Garfield D.A."/>
            <person name="Garvin B.E."/>
            <person name="Gibson G."/>
            <person name="Gilbert D."/>
            <person name="Gnerre S."/>
            <person name="Godfrey J."/>
            <person name="Good R."/>
            <person name="Gotea V."/>
            <person name="Gravely B."/>
            <person name="Greenberg A.J."/>
            <person name="Griffiths-Jones S."/>
            <person name="Gross S."/>
            <person name="Guigo R."/>
            <person name="Gustafson E.A."/>
            <person name="Haerty W."/>
            <person name="Hahn M.W."/>
            <person name="Halligan D.L."/>
            <person name="Halpern A.L."/>
            <person name="Halter G.M."/>
            <person name="Han M.V."/>
            <person name="Heger A."/>
            <person name="Hillier L."/>
            <person name="Hinrichs A.S."/>
            <person name="Holmes I."/>
            <person name="Hoskins R.A."/>
            <person name="Hubisz M.J."/>
            <person name="Hultmark D."/>
            <person name="Huntley M.A."/>
            <person name="Jaffe D.B."/>
            <person name="Jagadeeshan S."/>
            <person name="Jeck W.R."/>
            <person name="Johnson J."/>
            <person name="Jones C.D."/>
            <person name="Jordan W.C."/>
            <person name="Karpen G.H."/>
            <person name="Kataoka E."/>
            <person name="Keightley P.D."/>
            <person name="Kheradpour P."/>
            <person name="Kirkness E.F."/>
            <person name="Koerich L.B."/>
            <person name="Kristiansen K."/>
            <person name="Kudrna D."/>
            <person name="Kulathinal R.J."/>
            <person name="Kumar S."/>
            <person name="Kwok R."/>
            <person name="Lander E."/>
            <person name="Langley C.H."/>
            <person name="Lapoint R."/>
            <person name="Lazzaro B.P."/>
            <person name="Lee S.J."/>
            <person name="Levesque L."/>
            <person name="Li R."/>
            <person name="Lin C.F."/>
            <person name="Lin M.F."/>
            <person name="Lindblad-Toh K."/>
            <person name="Llopart A."/>
            <person name="Long M."/>
            <person name="Low L."/>
            <person name="Lozovsky E."/>
            <person name="Lu J."/>
            <person name="Luo M."/>
            <person name="Machado C.A."/>
            <person name="Makalowski W."/>
            <person name="Marzo M."/>
            <person name="Matsuda M."/>
            <person name="Matzkin L."/>
            <person name="McAllister B."/>
            <person name="McBride C.S."/>
            <person name="McKernan B."/>
            <person name="McKernan K."/>
            <person name="Mendez-Lago M."/>
            <person name="Minx P."/>
            <person name="Mollenhauer M.U."/>
            <person name="Montooth K."/>
            <person name="Mount S.M."/>
            <person name="Mu X."/>
            <person name="Myers E."/>
            <person name="Negre B."/>
            <person name="Newfeld S."/>
            <person name="Nielsen R."/>
            <person name="Noor M.A."/>
            <person name="O'Grady P."/>
            <person name="Pachter L."/>
            <person name="Papaceit M."/>
            <person name="Parisi M.J."/>
            <person name="Parisi M."/>
            <person name="Parts L."/>
            <person name="Pedersen J.S."/>
            <person name="Pesole G."/>
            <person name="Phillippy A.M."/>
            <person name="Ponting C.P."/>
            <person name="Pop M."/>
            <person name="Porcelli D."/>
            <person name="Powell J.R."/>
            <person name="Prohaska S."/>
            <person name="Pruitt K."/>
            <person name="Puig M."/>
            <person name="Quesneville H."/>
            <person name="Ram K.R."/>
            <person name="Rand D."/>
            <person name="Rasmussen M.D."/>
            <person name="Reed L.K."/>
            <person name="Reenan R."/>
            <person name="Reily A."/>
            <person name="Remington K.A."/>
            <person name="Rieger T.T."/>
            <person name="Ritchie M.G."/>
            <person name="Robin C."/>
            <person name="Rogers Y.H."/>
            <person name="Rohde C."/>
            <person name="Rozas J."/>
            <person name="Rubenfield M.J."/>
            <person name="Ruiz A."/>
            <person name="Russo S."/>
            <person name="Salzberg S.L."/>
            <person name="Sanchez-Gracia A."/>
            <person name="Saranga D.J."/>
            <person name="Sato H."/>
            <person name="Schaeffer S.W."/>
            <person name="Schatz M.C."/>
            <person name="Schlenke T."/>
            <person name="Schwartz R."/>
            <person name="Segarra C."/>
            <person name="Singh R.S."/>
            <person name="Sirot L."/>
            <person name="Sirota M."/>
            <person name="Sisneros N.B."/>
            <person name="Smith C.D."/>
            <person name="Smith T.F."/>
            <person name="Spieth J."/>
            <person name="Stage D.E."/>
            <person name="Stark A."/>
            <person name="Stephan W."/>
            <person name="Strausberg R.L."/>
            <person name="Strempel S."/>
            <person name="Sturgill D."/>
            <person name="Sutton G."/>
            <person name="Sutton G.G."/>
            <person name="Tao W."/>
            <person name="Teichmann S."/>
            <person name="Tobari Y.N."/>
            <person name="Tomimura Y."/>
            <person name="Tsolas J.M."/>
            <person name="Valente V.L."/>
            <person name="Venter E."/>
            <person name="Venter J.C."/>
            <person name="Vicario S."/>
            <person name="Vieira F.G."/>
            <person name="Vilella A.J."/>
            <person name="Villasante A."/>
            <person name="Walenz B."/>
            <person name="Wang J."/>
            <person name="Wasserman M."/>
            <person name="Watts T."/>
            <person name="Wilson D."/>
            <person name="Wilson R.K."/>
            <person name="Wing R.A."/>
            <person name="Wolfner M.F."/>
            <person name="Wong A."/>
            <person name="Wong G.K."/>
            <person name="Wu C.I."/>
            <person name="Wu G."/>
            <person name="Yamamoto D."/>
            <person name="Yang H.P."/>
            <person name="Yang S.P."/>
            <person name="Yorke J.A."/>
            <person name="Yoshida K."/>
            <person name="Zdobnov E."/>
            <person name="Zhang P."/>
            <person name="Zhang Y."/>
            <person name="Zimin A.V."/>
            <person name="Baldwin J."/>
            <person name="Abdouelleil A."/>
            <person name="Abdulkadir J."/>
            <person name="Abebe A."/>
            <person name="Abera B."/>
            <person name="Abreu J."/>
            <person name="Acer S.C."/>
            <person name="Aftuck L."/>
            <person name="Alexander A."/>
            <person name="An P."/>
            <person name="Anderson E."/>
            <person name="Anderson S."/>
            <person name="Arachi H."/>
            <person name="Azer M."/>
            <person name="Bachantsang P."/>
            <person name="Barry A."/>
            <person name="Bayul T."/>
            <person name="Berlin A."/>
            <person name="Bessette D."/>
            <person name="Bloom T."/>
            <person name="Blye J."/>
            <person name="Boguslavskiy L."/>
            <person name="Bonnet C."/>
            <person name="Boukhgalter B."/>
            <person name="Bourzgui I."/>
            <person name="Brown A."/>
            <person name="Cahill P."/>
            <person name="Channer S."/>
            <person name="Cheshatsang Y."/>
            <person name="Chuda L."/>
            <person name="Citroen M."/>
            <person name="Collymore A."/>
            <person name="Cooke P."/>
            <person name="Costello M."/>
            <person name="D'Aco K."/>
            <person name="Daza R."/>
            <person name="De Haan G."/>
            <person name="DeGray S."/>
            <person name="DeMaso C."/>
            <person name="Dhargay N."/>
            <person name="Dooley K."/>
            <person name="Dooley E."/>
            <person name="Doricent M."/>
            <person name="Dorje P."/>
            <person name="Dorjee K."/>
            <person name="Dupes A."/>
            <person name="Elong R."/>
            <person name="Falk J."/>
            <person name="Farina A."/>
            <person name="Faro S."/>
            <person name="Ferguson D."/>
            <person name="Fisher S."/>
            <person name="Foley C.D."/>
            <person name="Franke A."/>
            <person name="Friedrich D."/>
            <person name="Gadbois L."/>
            <person name="Gearin G."/>
            <person name="Gearin C.R."/>
            <person name="Giannoukos G."/>
            <person name="Goode T."/>
            <person name="Graham J."/>
            <person name="Grandbois E."/>
            <person name="Grewal S."/>
            <person name="Gyaltsen K."/>
            <person name="Hafez N."/>
            <person name="Hagos B."/>
            <person name="Hall J."/>
            <person name="Henson C."/>
            <person name="Hollinger A."/>
            <person name="Honan T."/>
            <person name="Huard M.D."/>
            <person name="Hughes L."/>
            <person name="Hurhula B."/>
            <person name="Husby M.E."/>
            <person name="Kamat A."/>
            <person name="Kanga B."/>
            <person name="Kashin S."/>
            <person name="Khazanovich D."/>
            <person name="Kisner P."/>
            <person name="Lance K."/>
            <person name="Lara M."/>
            <person name="Lee W."/>
            <person name="Lennon N."/>
            <person name="Letendre F."/>
            <person name="LeVine R."/>
            <person name="Lipovsky A."/>
            <person name="Liu X."/>
            <person name="Liu J."/>
            <person name="Liu S."/>
            <person name="Lokyitsang T."/>
            <person name="Lokyitsang Y."/>
            <person name="Lubonja R."/>
            <person name="Lui A."/>
            <person name="MacDonald P."/>
            <person name="Magnisalis V."/>
            <person name="Maru K."/>
            <person name="Matthews C."/>
            <person name="McCusker W."/>
            <person name="McDonough S."/>
            <person name="Mehta T."/>
            <person name="Meldrim J."/>
            <person name="Meneus L."/>
            <person name="Mihai O."/>
            <person name="Mihalev A."/>
            <person name="Mihova T."/>
            <person name="Mittelman R."/>
            <person name="Mlenga V."/>
            <person name="Montmayeur A."/>
            <person name="Mulrain L."/>
            <person name="Navidi A."/>
            <person name="Naylor J."/>
            <person name="Negash T."/>
            <person name="Nguyen T."/>
            <person name="Nguyen N."/>
            <person name="Nicol R."/>
            <person name="Norbu C."/>
            <person name="Norbu N."/>
            <person name="Novod N."/>
            <person name="O'Neill B."/>
            <person name="Osman S."/>
            <person name="Markiewicz E."/>
            <person name="Oyono O.L."/>
            <person name="Patti C."/>
            <person name="Phunkhang P."/>
            <person name="Pierre F."/>
            <person name="Priest M."/>
            <person name="Raghuraman S."/>
            <person name="Rege F."/>
            <person name="Reyes R."/>
            <person name="Rise C."/>
            <person name="Rogov P."/>
            <person name="Ross K."/>
            <person name="Ryan E."/>
            <person name="Settipalli S."/>
            <person name="Shea T."/>
            <person name="Sherpa N."/>
            <person name="Shi L."/>
            <person name="Shih D."/>
            <person name="Sparrow T."/>
            <person name="Spaulding J."/>
            <person name="Stalker J."/>
            <person name="Stange-Thomann N."/>
            <person name="Stavropoulos S."/>
            <person name="Stone C."/>
            <person name="Strader C."/>
            <person name="Tesfaye S."/>
            <person name="Thomson T."/>
            <person name="Thoulutsang Y."/>
            <person name="Thoulutsang D."/>
            <person name="Topham K."/>
            <person name="Topping I."/>
            <person name="Tsamla T."/>
            <person name="Vassiliev H."/>
            <person name="Vo A."/>
            <person name="Wangchuk T."/>
            <person name="Wangdi T."/>
            <person name="Weiand M."/>
            <person name="Wilkinson J."/>
            <person name="Wilson A."/>
            <person name="Yadav S."/>
            <person name="Young G."/>
            <person name="Yu Q."/>
            <person name="Zembek L."/>
            <person name="Zhong D."/>
            <person name="Zimmer A."/>
            <person name="Zwirko Z."/>
            <person name="Jaffe D.B."/>
            <person name="Alvarez P."/>
            <person name="Brockman W."/>
            <person name="Butler J."/>
            <person name="Chin C."/>
            <person name="Gnerre S."/>
            <person name="Grabherr M."/>
            <person name="Kleber M."/>
            <person name="Mauceli E."/>
            <person name="MacCallum I."/>
        </authorList>
    </citation>
    <scope>NUCLEOTIDE SEQUENCE [LARGE SCALE GENOMIC DNA]</scope>
    <source>
        <strain evidence="5">Tucson 15010-1051.87</strain>
    </source>
</reference>
<feature type="compositionally biased region" description="Basic and acidic residues" evidence="2">
    <location>
        <begin position="1196"/>
        <end position="1205"/>
    </location>
</feature>
<feature type="region of interest" description="Disordered" evidence="2">
    <location>
        <begin position="120"/>
        <end position="186"/>
    </location>
</feature>
<accession>B4LPS8</accession>
<feature type="compositionally biased region" description="Basic and acidic residues" evidence="2">
    <location>
        <begin position="1212"/>
        <end position="1222"/>
    </location>
</feature>
<feature type="compositionally biased region" description="Low complexity" evidence="2">
    <location>
        <begin position="1002"/>
        <end position="1013"/>
    </location>
</feature>
<feature type="region of interest" description="Disordered" evidence="2">
    <location>
        <begin position="283"/>
        <end position="302"/>
    </location>
</feature>
<dbReference type="KEGG" id="dvi:6627045"/>
<evidence type="ECO:0000313" key="5">
    <source>
        <dbReference type="Proteomes" id="UP000008792"/>
    </source>
</evidence>
<feature type="region of interest" description="Disordered" evidence="2">
    <location>
        <begin position="534"/>
        <end position="565"/>
    </location>
</feature>
<proteinExistence type="predicted"/>
<evidence type="ECO:0000259" key="3">
    <source>
        <dbReference type="Pfam" id="PF10650"/>
    </source>
</evidence>
<dbReference type="FunCoup" id="B4LPS8">
    <property type="interactions" value="9"/>
</dbReference>
<feature type="region of interest" description="Disordered" evidence="2">
    <location>
        <begin position="877"/>
        <end position="917"/>
    </location>
</feature>
<keyword evidence="5" id="KW-1185">Reference proteome</keyword>
<evidence type="ECO:0000256" key="2">
    <source>
        <dbReference type="SAM" id="MobiDB-lite"/>
    </source>
</evidence>
<feature type="region of interest" description="Disordered" evidence="2">
    <location>
        <begin position="1001"/>
        <end position="1043"/>
    </location>
</feature>
<dbReference type="PANTHER" id="PTHR47771:SF14">
    <property type="entry name" value="RH73259P"/>
    <property type="match status" value="1"/>
</dbReference>
<feature type="compositionally biased region" description="Low complexity" evidence="2">
    <location>
        <begin position="1223"/>
        <end position="1236"/>
    </location>
</feature>
<keyword evidence="1" id="KW-0175">Coiled coil</keyword>
<feature type="region of interest" description="Disordered" evidence="2">
    <location>
        <begin position="499"/>
        <end position="519"/>
    </location>
</feature>
<dbReference type="STRING" id="7244.B4LPS8"/>
<gene>
    <name evidence="4" type="primary">Dvir\GJ20392</name>
    <name evidence="4" type="ORF">Dvir_GJ20392</name>
</gene>
<evidence type="ECO:0000256" key="1">
    <source>
        <dbReference type="SAM" id="Coils"/>
    </source>
</evidence>
<feature type="compositionally biased region" description="Basic and acidic residues" evidence="2">
    <location>
        <begin position="534"/>
        <end position="543"/>
    </location>
</feature>
<feature type="region of interest" description="Disordered" evidence="2">
    <location>
        <begin position="248"/>
        <end position="276"/>
    </location>
</feature>
<feature type="compositionally biased region" description="Basic residues" evidence="2">
    <location>
        <begin position="167"/>
        <end position="184"/>
    </location>
</feature>
<feature type="region of interest" description="Disordered" evidence="2">
    <location>
        <begin position="822"/>
        <end position="850"/>
    </location>
</feature>
<dbReference type="Proteomes" id="UP000008792">
    <property type="component" value="Unassembled WGS sequence"/>
</dbReference>
<feature type="coiled-coil region" evidence="1">
    <location>
        <begin position="1090"/>
        <end position="1117"/>
    </location>
</feature>
<dbReference type="InParanoid" id="B4LPS8"/>